<dbReference type="AlphaFoldDB" id="X1EMQ3"/>
<feature type="non-terminal residue" evidence="1">
    <location>
        <position position="1"/>
    </location>
</feature>
<evidence type="ECO:0000313" key="1">
    <source>
        <dbReference type="EMBL" id="GAH21625.1"/>
    </source>
</evidence>
<name>X1EMQ3_9ZZZZ</name>
<protein>
    <submittedName>
        <fullName evidence="1">Uncharacterized protein</fullName>
    </submittedName>
</protein>
<accession>X1EMQ3</accession>
<feature type="non-terminal residue" evidence="1">
    <location>
        <position position="38"/>
    </location>
</feature>
<reference evidence="1" key="1">
    <citation type="journal article" date="2014" name="Front. Microbiol.">
        <title>High frequency of phylogenetically diverse reductive dehalogenase-homologous genes in deep subseafloor sedimentary metagenomes.</title>
        <authorList>
            <person name="Kawai M."/>
            <person name="Futagami T."/>
            <person name="Toyoda A."/>
            <person name="Takaki Y."/>
            <person name="Nishi S."/>
            <person name="Hori S."/>
            <person name="Arai W."/>
            <person name="Tsubouchi T."/>
            <person name="Morono Y."/>
            <person name="Uchiyama I."/>
            <person name="Ito T."/>
            <person name="Fujiyama A."/>
            <person name="Inagaki F."/>
            <person name="Takami H."/>
        </authorList>
    </citation>
    <scope>NUCLEOTIDE SEQUENCE</scope>
    <source>
        <strain evidence="1">Expedition CK06-06</strain>
    </source>
</reference>
<comment type="caution">
    <text evidence="1">The sequence shown here is derived from an EMBL/GenBank/DDBJ whole genome shotgun (WGS) entry which is preliminary data.</text>
</comment>
<proteinExistence type="predicted"/>
<organism evidence="1">
    <name type="scientific">marine sediment metagenome</name>
    <dbReference type="NCBI Taxonomy" id="412755"/>
    <lineage>
        <taxon>unclassified sequences</taxon>
        <taxon>metagenomes</taxon>
        <taxon>ecological metagenomes</taxon>
    </lineage>
</organism>
<dbReference type="EMBL" id="BART01042246">
    <property type="protein sequence ID" value="GAH21625.1"/>
    <property type="molecule type" value="Genomic_DNA"/>
</dbReference>
<gene>
    <name evidence="1" type="ORF">S01H4_67297</name>
</gene>
<sequence length="38" mass="4565">FNIYNLKFFLHKIPIDMKLESKQIHRIPNLNPKTNISV</sequence>